<sequence>MRKLIIALAAAGALAPSLSNAQVKIDMTRITCGELLAMPADDQADFGAFMGGWFAQKSGRTFIDVNLFRKNSASVKSWCASNPNESVMAGLQRAFEQK</sequence>
<dbReference type="KEGG" id="mros:EHO51_11260"/>
<gene>
    <name evidence="2" type="ORF">EHO51_11260</name>
    <name evidence="3" type="ORF">F7D13_12755</name>
</gene>
<protein>
    <recommendedName>
        <fullName evidence="6">HdeA/HdeB family protein</fullName>
    </recommendedName>
</protein>
<evidence type="ECO:0000313" key="3">
    <source>
        <dbReference type="EMBL" id="QGM94817.1"/>
    </source>
</evidence>
<dbReference type="RefSeq" id="WP_018409212.1">
    <property type="nucleotide sequence ID" value="NZ_CP034086.1"/>
</dbReference>
<dbReference type="EMBL" id="CP034086">
    <property type="protein sequence ID" value="AZG77271.1"/>
    <property type="molecule type" value="Genomic_DNA"/>
</dbReference>
<dbReference type="EMBL" id="CP044328">
    <property type="protein sequence ID" value="QGM94817.1"/>
    <property type="molecule type" value="Genomic_DNA"/>
</dbReference>
<keyword evidence="1" id="KW-0732">Signal</keyword>
<name>A0A3G8M5X2_9HYPH</name>
<evidence type="ECO:0000256" key="1">
    <source>
        <dbReference type="SAM" id="SignalP"/>
    </source>
</evidence>
<feature type="chain" id="PRO_5044594213" description="HdeA/HdeB family protein" evidence="1">
    <location>
        <begin position="22"/>
        <end position="98"/>
    </location>
</feature>
<proteinExistence type="predicted"/>
<evidence type="ECO:0008006" key="6">
    <source>
        <dbReference type="Google" id="ProtNLM"/>
    </source>
</evidence>
<dbReference type="Proteomes" id="UP000424673">
    <property type="component" value="Chromosome"/>
</dbReference>
<dbReference type="AlphaFoldDB" id="A0A3G8M5X2"/>
<reference evidence="5" key="2">
    <citation type="submission" date="2019-09" db="EMBL/GenBank/DDBJ databases">
        <title>Isolation and complete genome sequencing of Methylocystis species.</title>
        <authorList>
            <person name="Rumah B.L."/>
            <person name="Stead C.E."/>
            <person name="Stevens B.C."/>
            <person name="Minton N.P."/>
            <person name="Grosse-Honebrink A."/>
            <person name="Zhang Y."/>
        </authorList>
    </citation>
    <scope>NUCLEOTIDE SEQUENCE [LARGE SCALE GENOMIC DNA]</scope>
    <source>
        <strain evidence="5">BRCS1</strain>
    </source>
</reference>
<evidence type="ECO:0000313" key="5">
    <source>
        <dbReference type="Proteomes" id="UP000424673"/>
    </source>
</evidence>
<dbReference type="InterPro" id="IPR010486">
    <property type="entry name" value="HNS-dep_expression_A/B"/>
</dbReference>
<keyword evidence="5" id="KW-1185">Reference proteome</keyword>
<organism evidence="2 4">
    <name type="scientific">Methylocystis rosea</name>
    <dbReference type="NCBI Taxonomy" id="173366"/>
    <lineage>
        <taxon>Bacteria</taxon>
        <taxon>Pseudomonadati</taxon>
        <taxon>Pseudomonadota</taxon>
        <taxon>Alphaproteobacteria</taxon>
        <taxon>Hyphomicrobiales</taxon>
        <taxon>Methylocystaceae</taxon>
        <taxon>Methylocystis</taxon>
    </lineage>
</organism>
<dbReference type="Proteomes" id="UP000273982">
    <property type="component" value="Chromosome"/>
</dbReference>
<evidence type="ECO:0000313" key="4">
    <source>
        <dbReference type="Proteomes" id="UP000273982"/>
    </source>
</evidence>
<reference evidence="2 4" key="1">
    <citation type="submission" date="2018-11" db="EMBL/GenBank/DDBJ databases">
        <title>Genome squencing of methanotrophic bacteria isolated from alkaline groundwater in Korea.</title>
        <authorList>
            <person name="Nguyen L.N."/>
        </authorList>
    </citation>
    <scope>NUCLEOTIDE SEQUENCE [LARGE SCALE GENOMIC DNA]</scope>
    <source>
        <strain evidence="2 4">GW6</strain>
    </source>
</reference>
<feature type="signal peptide" evidence="1">
    <location>
        <begin position="1"/>
        <end position="21"/>
    </location>
</feature>
<reference evidence="3 5" key="3">
    <citation type="journal article" date="2021" name="AMB Express">
        <title>Isolation and characterisation of Methylocystis spp. for poly-3-hydroxybutyrate production using waste methane feedstocks.</title>
        <authorList>
            <person name="Rumah B.L."/>
            <person name="Stead C.E."/>
            <person name="Claxton Stevens B.H."/>
            <person name="Minton N.P."/>
            <person name="Grosse-Honebrink A."/>
            <person name="Zhang Y."/>
        </authorList>
    </citation>
    <scope>NUCLEOTIDE SEQUENCE [LARGE SCALE GENOMIC DNA]</scope>
    <source>
        <strain evidence="3 5">BRCS1</strain>
    </source>
</reference>
<evidence type="ECO:0000313" key="2">
    <source>
        <dbReference type="EMBL" id="AZG77271.1"/>
    </source>
</evidence>
<accession>A0A3G8M5X2</accession>
<dbReference type="Pfam" id="PF06411">
    <property type="entry name" value="HdeA"/>
    <property type="match status" value="1"/>
</dbReference>